<accession>A0A455T4C9</accession>
<dbReference type="PRINTS" id="PR00364">
    <property type="entry name" value="DISEASERSIST"/>
</dbReference>
<dbReference type="Pfam" id="PF13604">
    <property type="entry name" value="AAA_30"/>
    <property type="match status" value="1"/>
</dbReference>
<evidence type="ECO:0000313" key="2">
    <source>
        <dbReference type="EMBL" id="BBH92254.1"/>
    </source>
</evidence>
<protein>
    <submittedName>
        <fullName evidence="2">Uncharacterized protein</fullName>
    </submittedName>
</protein>
<dbReference type="AlphaFoldDB" id="A0A455T4C9"/>
<reference evidence="2" key="1">
    <citation type="submission" date="2018-12" db="EMBL/GenBank/DDBJ databases">
        <title>Novel natural products biosynthetic potential of the class Ktedonobacteria.</title>
        <authorList>
            <person name="Zheng Y."/>
            <person name="Saitou A."/>
            <person name="Wang C.M."/>
            <person name="Toyoda A."/>
            <person name="Minakuchi Y."/>
            <person name="Sekiguchi Y."/>
            <person name="Ueda K."/>
            <person name="Takano H."/>
            <person name="Sakai Y."/>
            <person name="Yokota A."/>
            <person name="Yabe S."/>
        </authorList>
    </citation>
    <scope>NUCLEOTIDE SEQUENCE</scope>
    <source>
        <strain evidence="2">A3-2</strain>
    </source>
</reference>
<feature type="compositionally biased region" description="Pro residues" evidence="1">
    <location>
        <begin position="431"/>
        <end position="446"/>
    </location>
</feature>
<dbReference type="SUPFAM" id="SSF52540">
    <property type="entry name" value="P-loop containing nucleoside triphosphate hydrolases"/>
    <property type="match status" value="1"/>
</dbReference>
<gene>
    <name evidence="2" type="ORF">KTA_04530</name>
</gene>
<evidence type="ECO:0000256" key="1">
    <source>
        <dbReference type="SAM" id="MobiDB-lite"/>
    </source>
</evidence>
<organism evidence="2">
    <name type="scientific">Thermogemmatispora argillosa</name>
    <dbReference type="NCBI Taxonomy" id="2045280"/>
    <lineage>
        <taxon>Bacteria</taxon>
        <taxon>Bacillati</taxon>
        <taxon>Chloroflexota</taxon>
        <taxon>Ktedonobacteria</taxon>
        <taxon>Thermogemmatisporales</taxon>
        <taxon>Thermogemmatisporaceae</taxon>
        <taxon>Thermogemmatispora</taxon>
    </lineage>
</organism>
<feature type="region of interest" description="Disordered" evidence="1">
    <location>
        <begin position="423"/>
        <end position="456"/>
    </location>
</feature>
<dbReference type="Gene3D" id="3.40.50.300">
    <property type="entry name" value="P-loop containing nucleotide triphosphate hydrolases"/>
    <property type="match status" value="1"/>
</dbReference>
<dbReference type="InterPro" id="IPR027417">
    <property type="entry name" value="P-loop_NTPase"/>
</dbReference>
<sequence length="456" mass="49518">MPAELILHPAAWGQLEAVLQRLAGEAPSAGVIELCGLAGSGKTTLLRQVEHRARALGLPVVWRSLPLPATAAAGEDPGAGAAILAALRPEVEACLRQQGRAVLLLDDVDPADAFQLEQLMALLPPQGRPAPLLVVLTAGRPLSWSWEWVLLSQSRQVLTLPPLEAAGSAALLEAVAPRLAPEARALALAWADGYPLALVVLAEALRDGTLDPRQPADRVRLLEQLTERVLRQGVLGALPPAERPAAETLLRLLAVPHRFTALLLHELVEQFAPELAPAQPLHSLWWLQRLKAATQAFRWVQEGVRVGYRMEPPLRHLLQALWQDEAPDRWQEIQRWLVEFWSRRARQGQPQERVGALLEWSLARLQLAAPAARVQESQALLAELAAWPWRDSAARQQAVAALGQDQELLTTLGAAAATWQAGLASLEAAPRTPPPPPGEASPPPEPAPREEETDTP</sequence>
<dbReference type="EMBL" id="AP019377">
    <property type="protein sequence ID" value="BBH92254.1"/>
    <property type="molecule type" value="Genomic_DNA"/>
</dbReference>
<name>A0A455T4C9_9CHLR</name>
<proteinExistence type="predicted"/>